<sequence length="338" mass="37000">MPIDREVYDMGQLAVRTWMHSKLYVLRTELAPAKQAGKKHGAKVYFKLENNQFTGSYHFRGAMARMKDNPAKKPFVTASTGNHAMGAALAAHALGTKVTIVMPELVQGHLLEKVKQYGAEVIHYGRNLNEARAYANDLAEMSGHTYFSPYDDRLVIAGLGTVAVEVFQQFEALNKRIHNIFVPMSGGALVSGVGCFAKDAKRVAGLAGHSRPLCKVWGVTAMNSMALAASLSAGFMVETEKSDTLAVAESDDIRRNEIAFHLSKRVVDHVIPCTEMEILAALRQLHWQEKHLVDGFSALALAGFNKVAGRLKGETSAIILCGGNYEREKIPDILYNGL</sequence>
<dbReference type="Gene3D" id="3.40.50.1100">
    <property type="match status" value="2"/>
</dbReference>
<evidence type="ECO:0000259" key="4">
    <source>
        <dbReference type="Pfam" id="PF00291"/>
    </source>
</evidence>
<reference evidence="5" key="2">
    <citation type="submission" date="2020-02" db="EMBL/GenBank/DDBJ databases">
        <title>Identification and distribution of gene clusters putatively required for synthesis of sphingolipid metabolism inhibitors in phylogenetically diverse species of the filamentous fungus Fusarium.</title>
        <authorList>
            <person name="Kim H.-S."/>
            <person name="Busman M."/>
            <person name="Brown D.W."/>
            <person name="Divon H."/>
            <person name="Uhlig S."/>
            <person name="Proctor R.H."/>
        </authorList>
    </citation>
    <scope>NUCLEOTIDE SEQUENCE</scope>
    <source>
        <strain evidence="5">NRRL 25174</strain>
    </source>
</reference>
<dbReference type="PANTHER" id="PTHR48078:SF6">
    <property type="entry name" value="L-THREONINE DEHYDRATASE CATABOLIC TDCB"/>
    <property type="match status" value="1"/>
</dbReference>
<dbReference type="PANTHER" id="PTHR48078">
    <property type="entry name" value="THREONINE DEHYDRATASE, MITOCHONDRIAL-RELATED"/>
    <property type="match status" value="1"/>
</dbReference>
<name>A0A9P5AGT1_9HYPO</name>
<reference evidence="5" key="1">
    <citation type="journal article" date="2017" name="Mycologia">
        <title>Fusarium algeriense, sp. nov., a novel toxigenic crown rot pathogen of durum wheat from Algeria is nested in the Fusarium burgessii species complex.</title>
        <authorList>
            <person name="Laraba I."/>
            <person name="Keddad A."/>
            <person name="Boureghda H."/>
            <person name="Abdallah N."/>
            <person name="Vaughan M.M."/>
            <person name="Proctor R.H."/>
            <person name="Busman M."/>
            <person name="O'Donnell K."/>
        </authorList>
    </citation>
    <scope>NUCLEOTIDE SEQUENCE</scope>
    <source>
        <strain evidence="5">NRRL 25174</strain>
    </source>
</reference>
<gene>
    <name evidence="5" type="ORF">FBEOM_7716</name>
</gene>
<keyword evidence="6" id="KW-1185">Reference proteome</keyword>
<dbReference type="SUPFAM" id="SSF53686">
    <property type="entry name" value="Tryptophan synthase beta subunit-like PLP-dependent enzymes"/>
    <property type="match status" value="1"/>
</dbReference>
<dbReference type="OrthoDB" id="7773036at2759"/>
<proteinExistence type="predicted"/>
<dbReference type="EMBL" id="PVQB02000347">
    <property type="protein sequence ID" value="KAF4338447.1"/>
    <property type="molecule type" value="Genomic_DNA"/>
</dbReference>
<dbReference type="InterPro" id="IPR001926">
    <property type="entry name" value="TrpB-like_PALP"/>
</dbReference>
<keyword evidence="3" id="KW-0456">Lyase</keyword>
<organism evidence="5 6">
    <name type="scientific">Fusarium beomiforme</name>
    <dbReference type="NCBI Taxonomy" id="44412"/>
    <lineage>
        <taxon>Eukaryota</taxon>
        <taxon>Fungi</taxon>
        <taxon>Dikarya</taxon>
        <taxon>Ascomycota</taxon>
        <taxon>Pezizomycotina</taxon>
        <taxon>Sordariomycetes</taxon>
        <taxon>Hypocreomycetidae</taxon>
        <taxon>Hypocreales</taxon>
        <taxon>Nectriaceae</taxon>
        <taxon>Fusarium</taxon>
        <taxon>Fusarium burgessii species complex</taxon>
    </lineage>
</organism>
<dbReference type="GO" id="GO:0006567">
    <property type="term" value="P:L-threonine catabolic process"/>
    <property type="evidence" value="ECO:0007669"/>
    <property type="project" value="TreeGrafter"/>
</dbReference>
<dbReference type="Pfam" id="PF00291">
    <property type="entry name" value="PALP"/>
    <property type="match status" value="1"/>
</dbReference>
<evidence type="ECO:0000313" key="6">
    <source>
        <dbReference type="Proteomes" id="UP000730481"/>
    </source>
</evidence>
<accession>A0A9P5AGT1</accession>
<evidence type="ECO:0000313" key="5">
    <source>
        <dbReference type="EMBL" id="KAF4338447.1"/>
    </source>
</evidence>
<dbReference type="Proteomes" id="UP000730481">
    <property type="component" value="Unassembled WGS sequence"/>
</dbReference>
<dbReference type="InterPro" id="IPR050147">
    <property type="entry name" value="Ser/Thr_Dehydratase"/>
</dbReference>
<comment type="cofactor">
    <cofactor evidence="1">
        <name>pyridoxal 5'-phosphate</name>
        <dbReference type="ChEBI" id="CHEBI:597326"/>
    </cofactor>
</comment>
<evidence type="ECO:0000256" key="1">
    <source>
        <dbReference type="ARBA" id="ARBA00001933"/>
    </source>
</evidence>
<evidence type="ECO:0000256" key="2">
    <source>
        <dbReference type="ARBA" id="ARBA00022898"/>
    </source>
</evidence>
<comment type="caution">
    <text evidence="5">The sequence shown here is derived from an EMBL/GenBank/DDBJ whole genome shotgun (WGS) entry which is preliminary data.</text>
</comment>
<feature type="domain" description="Tryptophan synthase beta chain-like PALP" evidence="4">
    <location>
        <begin position="24"/>
        <end position="322"/>
    </location>
</feature>
<keyword evidence="2" id="KW-0663">Pyridoxal phosphate</keyword>
<dbReference type="InterPro" id="IPR036052">
    <property type="entry name" value="TrpB-like_PALP_sf"/>
</dbReference>
<dbReference type="GO" id="GO:0006565">
    <property type="term" value="P:L-serine catabolic process"/>
    <property type="evidence" value="ECO:0007669"/>
    <property type="project" value="TreeGrafter"/>
</dbReference>
<dbReference type="AlphaFoldDB" id="A0A9P5AGT1"/>
<evidence type="ECO:0000256" key="3">
    <source>
        <dbReference type="ARBA" id="ARBA00023239"/>
    </source>
</evidence>
<protein>
    <submittedName>
        <fullName evidence="5">Threonine dehydratase biosynthetic</fullName>
    </submittedName>
</protein>
<dbReference type="GO" id="GO:0003941">
    <property type="term" value="F:L-serine ammonia-lyase activity"/>
    <property type="evidence" value="ECO:0007669"/>
    <property type="project" value="TreeGrafter"/>
</dbReference>
<dbReference type="GO" id="GO:0009097">
    <property type="term" value="P:isoleucine biosynthetic process"/>
    <property type="evidence" value="ECO:0007669"/>
    <property type="project" value="TreeGrafter"/>
</dbReference>
<dbReference type="GO" id="GO:0004794">
    <property type="term" value="F:threonine deaminase activity"/>
    <property type="evidence" value="ECO:0007669"/>
    <property type="project" value="TreeGrafter"/>
</dbReference>